<keyword evidence="2" id="KW-0378">Hydrolase</keyword>
<dbReference type="STRING" id="187304.B0E33_26375"/>
<evidence type="ECO:0000259" key="1">
    <source>
        <dbReference type="SMART" id="SM00849"/>
    </source>
</evidence>
<dbReference type="OrthoDB" id="9781189at2"/>
<dbReference type="InterPro" id="IPR001279">
    <property type="entry name" value="Metallo-B-lactamas"/>
</dbReference>
<dbReference type="EMBL" id="CXST01000001">
    <property type="protein sequence ID" value="CTQ42328.1"/>
    <property type="molecule type" value="Genomic_DNA"/>
</dbReference>
<evidence type="ECO:0000313" key="2">
    <source>
        <dbReference type="EMBL" id="CTQ42328.1"/>
    </source>
</evidence>
<dbReference type="AlphaFoldDB" id="A0A0M6XZ86"/>
<protein>
    <submittedName>
        <fullName evidence="2">Phosphoribosyl 1,2-cyclic phosphodiesterase</fullName>
        <ecNumber evidence="2">3.1.4.55</ecNumber>
    </submittedName>
</protein>
<keyword evidence="3" id="KW-1185">Reference proteome</keyword>
<accession>A0A0M6XZ86</accession>
<dbReference type="SUPFAM" id="SSF56281">
    <property type="entry name" value="Metallo-hydrolase/oxidoreductase"/>
    <property type="match status" value="1"/>
</dbReference>
<sequence length="280" mass="30891">MTLTLTILGCGSSGGVPRVGNDWGDCDPSEPKNRRSRCALLVEKRVDNECTTVLIDSGPDIRSQLLAANVNHLDAVVYTHSHADHLHGIDDLRAFWVQSGKRVPVYMDEATSARALTAFSYCFETPAGSNYPPILERRDLRPDTPVTIEGNGGPITFEPFEVVHGEINALGFRIGDTAYIPDVSDIPENSLNQLKYLDLLILDCLRRRPHPSHFCLADALSWTSRIAPKRTIFTNLHNDLDYKVLSAELPETIEPAYDGMLLSVEDTGTGKESALTTDGW</sequence>
<dbReference type="Gene3D" id="3.60.15.10">
    <property type="entry name" value="Ribonuclease Z/Hydroxyacylglutathione hydrolase-like"/>
    <property type="match status" value="1"/>
</dbReference>
<dbReference type="EC" id="3.1.4.55" evidence="2"/>
<dbReference type="CDD" id="cd16279">
    <property type="entry name" value="metallo-hydrolase-like_MBL-fold"/>
    <property type="match status" value="1"/>
</dbReference>
<reference evidence="3" key="1">
    <citation type="submission" date="2015-07" db="EMBL/GenBank/DDBJ databases">
        <authorList>
            <person name="Rodrigo-Torres Lidia"/>
            <person name="Arahal R.David."/>
        </authorList>
    </citation>
    <scope>NUCLEOTIDE SEQUENCE [LARGE SCALE GENOMIC DNA]</scope>
    <source>
        <strain evidence="3">CECT 4801</strain>
    </source>
</reference>
<dbReference type="SMART" id="SM00849">
    <property type="entry name" value="Lactamase_B"/>
    <property type="match status" value="1"/>
</dbReference>
<organism evidence="2 3">
    <name type="scientific">Roseibium aggregatum</name>
    <dbReference type="NCBI Taxonomy" id="187304"/>
    <lineage>
        <taxon>Bacteria</taxon>
        <taxon>Pseudomonadati</taxon>
        <taxon>Pseudomonadota</taxon>
        <taxon>Alphaproteobacteria</taxon>
        <taxon>Hyphomicrobiales</taxon>
        <taxon>Stappiaceae</taxon>
        <taxon>Roseibium</taxon>
    </lineage>
</organism>
<gene>
    <name evidence="2" type="primary">phnP</name>
    <name evidence="2" type="ORF">LAL4801_00755</name>
</gene>
<feature type="domain" description="Metallo-beta-lactamase" evidence="1">
    <location>
        <begin position="35"/>
        <end position="213"/>
    </location>
</feature>
<evidence type="ECO:0000313" key="3">
    <source>
        <dbReference type="Proteomes" id="UP000048926"/>
    </source>
</evidence>
<dbReference type="PANTHER" id="PTHR42663">
    <property type="entry name" value="HYDROLASE C777.06C-RELATED-RELATED"/>
    <property type="match status" value="1"/>
</dbReference>
<dbReference type="PANTHER" id="PTHR42663:SF6">
    <property type="entry name" value="HYDROLASE C777.06C-RELATED"/>
    <property type="match status" value="1"/>
</dbReference>
<name>A0A0M6XZ86_9HYPH</name>
<dbReference type="Proteomes" id="UP000048926">
    <property type="component" value="Unassembled WGS sequence"/>
</dbReference>
<proteinExistence type="predicted"/>
<dbReference type="RefSeq" id="WP_055654340.1">
    <property type="nucleotide sequence ID" value="NZ_CXST01000001.1"/>
</dbReference>
<dbReference type="GO" id="GO:0103043">
    <property type="term" value="F:phosphoribosyl 1,2-cyclic phosphate phosphodiesterase activity"/>
    <property type="evidence" value="ECO:0007669"/>
    <property type="project" value="UniProtKB-EC"/>
</dbReference>
<dbReference type="InterPro" id="IPR036866">
    <property type="entry name" value="RibonucZ/Hydroxyglut_hydro"/>
</dbReference>
<dbReference type="Pfam" id="PF12706">
    <property type="entry name" value="Lactamase_B_2"/>
    <property type="match status" value="1"/>
</dbReference>